<feature type="domain" description="Helix-turn-helix type 11" evidence="2">
    <location>
        <begin position="9"/>
        <end position="52"/>
    </location>
</feature>
<sequence length="209" mass="24474">MTARTNTRDKVLTLLKREHQLSVKELAQLLNISEVAVRKHLNTLERDSLIQINEIKQPIGRPLQVYSLTSKSEEHFPKNYESMTVEFLHDLQESQGSEVIDFLFDKRQERLQKEYLPNISNKTPEQKVTELAKIQDEKGYMTELIKLDNNIYELIEYNCPIFSVASHFKKACRCETTMFQNVLGTKQVKRIFCQTDGETHCKFSIKFNN</sequence>
<dbReference type="Proteomes" id="UP000014018">
    <property type="component" value="Unassembled WGS sequence"/>
</dbReference>
<dbReference type="InterPro" id="IPR013196">
    <property type="entry name" value="HTH_11"/>
</dbReference>
<dbReference type="SUPFAM" id="SSF46785">
    <property type="entry name" value="Winged helix' DNA-binding domain"/>
    <property type="match status" value="1"/>
</dbReference>
<accession>A0A9W5UZ20</accession>
<dbReference type="AlphaFoldDB" id="A0A9W5UZ20"/>
<dbReference type="GO" id="GO:0003677">
    <property type="term" value="F:DNA binding"/>
    <property type="evidence" value="ECO:0007669"/>
    <property type="project" value="UniProtKB-KW"/>
</dbReference>
<dbReference type="InterPro" id="IPR036390">
    <property type="entry name" value="WH_DNA-bd_sf"/>
</dbReference>
<organism evidence="3 4">
    <name type="scientific">Bacillus cereus VD133</name>
    <dbReference type="NCBI Taxonomy" id="1053233"/>
    <lineage>
        <taxon>Bacteria</taxon>
        <taxon>Bacillati</taxon>
        <taxon>Bacillota</taxon>
        <taxon>Bacilli</taxon>
        <taxon>Bacillales</taxon>
        <taxon>Bacillaceae</taxon>
        <taxon>Bacillus</taxon>
        <taxon>Bacillus cereus group</taxon>
    </lineage>
</organism>
<dbReference type="PANTHER" id="PTHR38600:SF2">
    <property type="entry name" value="SLL0088 PROTEIN"/>
    <property type="match status" value="1"/>
</dbReference>
<reference evidence="3 4" key="1">
    <citation type="submission" date="2012-12" db="EMBL/GenBank/DDBJ databases">
        <title>The Genome Sequence of Bacillus cereus VD133.</title>
        <authorList>
            <consortium name="The Broad Institute Genome Sequencing Platform"/>
            <consortium name="The Broad Institute Genome Sequencing Center for Infectious Disease"/>
            <person name="Feldgarden M."/>
            <person name="Van der Auwera G.A."/>
            <person name="Mahillon J."/>
            <person name="Duprez V."/>
            <person name="Timmery S."/>
            <person name="Mattelet C."/>
            <person name="Dierick K."/>
            <person name="Sun M."/>
            <person name="Yu Z."/>
            <person name="Zhu L."/>
            <person name="Hu X."/>
            <person name="Shank E.B."/>
            <person name="Swiecicka I."/>
            <person name="Hansen B.M."/>
            <person name="Andrup L."/>
            <person name="Walker B."/>
            <person name="Young S.K."/>
            <person name="Zeng Q."/>
            <person name="Gargeya S."/>
            <person name="Fitzgerald M."/>
            <person name="Haas B."/>
            <person name="Abouelleil A."/>
            <person name="Alvarado L."/>
            <person name="Arachchi H.M."/>
            <person name="Berlin A.M."/>
            <person name="Chapman S.B."/>
            <person name="Dewar J."/>
            <person name="Goldberg J."/>
            <person name="Griggs A."/>
            <person name="Gujja S."/>
            <person name="Hansen M."/>
            <person name="Howarth C."/>
            <person name="Imamovic A."/>
            <person name="Larimer J."/>
            <person name="McCowan C."/>
            <person name="Murphy C."/>
            <person name="Neiman D."/>
            <person name="Pearson M."/>
            <person name="Priest M."/>
            <person name="Roberts A."/>
            <person name="Saif S."/>
            <person name="Shea T."/>
            <person name="Sisk P."/>
            <person name="Sykes S."/>
            <person name="Wortman J."/>
            <person name="Nusbaum C."/>
            <person name="Birren B."/>
        </authorList>
    </citation>
    <scope>NUCLEOTIDE SEQUENCE [LARGE SCALE GENOMIC DNA]</scope>
    <source>
        <strain evidence="3 4">VD133</strain>
    </source>
</reference>
<keyword evidence="1" id="KW-0238">DNA-binding</keyword>
<dbReference type="InterPro" id="IPR011991">
    <property type="entry name" value="ArsR-like_HTH"/>
</dbReference>
<comment type="caution">
    <text evidence="3">The sequence shown here is derived from an EMBL/GenBank/DDBJ whole genome shotgun (WGS) entry which is preliminary data.</text>
</comment>
<dbReference type="PANTHER" id="PTHR38600">
    <property type="entry name" value="TRANSCRIPTIONAL REGULATORY PROTEIN"/>
    <property type="match status" value="1"/>
</dbReference>
<dbReference type="RefSeq" id="WP_016110401.1">
    <property type="nucleotide sequence ID" value="NZ_KB976174.1"/>
</dbReference>
<evidence type="ECO:0000313" key="3">
    <source>
        <dbReference type="EMBL" id="EOO24568.1"/>
    </source>
</evidence>
<dbReference type="EMBL" id="AHFB01000163">
    <property type="protein sequence ID" value="EOO24568.1"/>
    <property type="molecule type" value="Genomic_DNA"/>
</dbReference>
<proteinExistence type="predicted"/>
<dbReference type="Gene3D" id="1.10.10.10">
    <property type="entry name" value="Winged helix-like DNA-binding domain superfamily/Winged helix DNA-binding domain"/>
    <property type="match status" value="1"/>
</dbReference>
<evidence type="ECO:0000313" key="4">
    <source>
        <dbReference type="Proteomes" id="UP000014018"/>
    </source>
</evidence>
<dbReference type="Pfam" id="PF08279">
    <property type="entry name" value="HTH_11"/>
    <property type="match status" value="1"/>
</dbReference>
<gene>
    <name evidence="3" type="ORF">IIU_06703</name>
</gene>
<dbReference type="InterPro" id="IPR036388">
    <property type="entry name" value="WH-like_DNA-bd_sf"/>
</dbReference>
<name>A0A9W5UZ20_BACCE</name>
<evidence type="ECO:0000259" key="2">
    <source>
        <dbReference type="Pfam" id="PF08279"/>
    </source>
</evidence>
<evidence type="ECO:0000256" key="1">
    <source>
        <dbReference type="ARBA" id="ARBA00023125"/>
    </source>
</evidence>
<dbReference type="CDD" id="cd00090">
    <property type="entry name" value="HTH_ARSR"/>
    <property type="match status" value="1"/>
</dbReference>
<protein>
    <recommendedName>
        <fullName evidence="2">Helix-turn-helix type 11 domain-containing protein</fullName>
    </recommendedName>
</protein>